<reference evidence="1 3" key="2">
    <citation type="journal article" date="2011" name="PLoS Biol.">
        <title>Modernizing reference genome assemblies.</title>
        <authorList>
            <person name="Church D.M."/>
            <person name="Schneider V.A."/>
            <person name="Graves T."/>
            <person name="Auger K."/>
            <person name="Cunningham F."/>
            <person name="Bouk N."/>
            <person name="Chen H.C."/>
            <person name="Agarwala R."/>
            <person name="McLaren W.M."/>
            <person name="Ritchie G.R."/>
            <person name="Albracht D."/>
            <person name="Kremitzki M."/>
            <person name="Rock S."/>
            <person name="Kotkiewicz H."/>
            <person name="Kremitzki C."/>
            <person name="Wollam A."/>
            <person name="Trani L."/>
            <person name="Fulton L."/>
            <person name="Fulton R."/>
            <person name="Matthews L."/>
            <person name="Whitehead S."/>
            <person name="Chow W."/>
            <person name="Torrance J."/>
            <person name="Dunn M."/>
            <person name="Harden G."/>
            <person name="Threadgold G."/>
            <person name="Wood J."/>
            <person name="Collins J."/>
            <person name="Heath P."/>
            <person name="Griffiths G."/>
            <person name="Pelan S."/>
            <person name="Grafham D."/>
            <person name="Eichler E.E."/>
            <person name="Weinstock G."/>
            <person name="Mardis E.R."/>
            <person name="Wilson R.K."/>
            <person name="Howe K."/>
            <person name="Flicek P."/>
            <person name="Hubbard T."/>
        </authorList>
    </citation>
    <scope>NUCLEOTIDE SEQUENCE [LARGE SCALE GENOMIC DNA]</scope>
    <source>
        <strain evidence="1 3">C57BL/6J</strain>
    </source>
</reference>
<reference evidence="1" key="3">
    <citation type="submission" date="2025-08" db="UniProtKB">
        <authorList>
            <consortium name="Ensembl"/>
        </authorList>
    </citation>
    <scope>IDENTIFICATION</scope>
    <source>
        <strain evidence="1">C57BL/6J</strain>
    </source>
</reference>
<organism evidence="1 3">
    <name type="scientific">Mus musculus</name>
    <name type="common">Mouse</name>
    <dbReference type="NCBI Taxonomy" id="10090"/>
    <lineage>
        <taxon>Eukaryota</taxon>
        <taxon>Metazoa</taxon>
        <taxon>Chordata</taxon>
        <taxon>Craniata</taxon>
        <taxon>Vertebrata</taxon>
        <taxon>Euteleostomi</taxon>
        <taxon>Mammalia</taxon>
        <taxon>Eutheria</taxon>
        <taxon>Euarchontoglires</taxon>
        <taxon>Glires</taxon>
        <taxon>Rodentia</taxon>
        <taxon>Myomorpha</taxon>
        <taxon>Muroidea</taxon>
        <taxon>Muridae</taxon>
        <taxon>Murinae</taxon>
        <taxon>Mus</taxon>
        <taxon>Mus</taxon>
    </lineage>
</organism>
<reference evidence="1 3" key="1">
    <citation type="journal article" date="2009" name="PLoS Biol.">
        <title>Lineage-specific biology revealed by a finished genome assembly of the mouse.</title>
        <authorList>
            <consortium name="Mouse Genome Sequencing Consortium"/>
            <person name="Church D.M."/>
            <person name="Goodstadt L."/>
            <person name="Hillier L.W."/>
            <person name="Zody M.C."/>
            <person name="Goldstein S."/>
            <person name="She X."/>
            <person name="Bult C.J."/>
            <person name="Agarwala R."/>
            <person name="Cherry J.L."/>
            <person name="DiCuccio M."/>
            <person name="Hlavina W."/>
            <person name="Kapustin Y."/>
            <person name="Meric P."/>
            <person name="Maglott D."/>
            <person name="Birtle Z."/>
            <person name="Marques A.C."/>
            <person name="Graves T."/>
            <person name="Zhou S."/>
            <person name="Teague B."/>
            <person name="Potamousis K."/>
            <person name="Churas C."/>
            <person name="Place M."/>
            <person name="Herschleb J."/>
            <person name="Runnheim R."/>
            <person name="Forrest D."/>
            <person name="Amos-Landgraf J."/>
            <person name="Schwartz D.C."/>
            <person name="Cheng Z."/>
            <person name="Lindblad-Toh K."/>
            <person name="Eichler E.E."/>
            <person name="Ponting C.P."/>
        </authorList>
    </citation>
    <scope>NUCLEOTIDE SEQUENCE [LARGE SCALE GENOMIC DNA]</scope>
    <source>
        <strain evidence="1 3">C57BL/6J</strain>
    </source>
</reference>
<proteinExistence type="predicted"/>
<name>A0A1Y7VLJ9_MOUSE</name>
<evidence type="ECO:0000313" key="1">
    <source>
        <dbReference type="Ensembl" id="ENSMUSP00000141338.2"/>
    </source>
</evidence>
<dbReference type="VEuPathDB" id="HostDB:ENSMUSG00000051323"/>
<dbReference type="ExpressionAtlas" id="A0A1Y7VLJ9">
    <property type="expression patterns" value="baseline and differential"/>
</dbReference>
<dbReference type="MGI" id="MGI:2685563">
    <property type="gene designation" value="Pcdh19"/>
</dbReference>
<gene>
    <name evidence="1 2" type="primary">Pcdh19</name>
</gene>
<evidence type="ECO:0000313" key="2">
    <source>
        <dbReference type="MGI" id="MGI:2685563"/>
    </source>
</evidence>
<keyword evidence="3" id="KW-1185">Reference proteome</keyword>
<accession>A0A1Y7VLJ9</accession>
<dbReference type="Bgee" id="ENSMUSG00000051323">
    <property type="expression patterns" value="Expressed in subiculum and 224 other cell types or tissues"/>
</dbReference>
<dbReference type="GeneTree" id="ENSGT00940000159162"/>
<dbReference type="Ensembl" id="ENSMUST00000193376.2">
    <property type="protein sequence ID" value="ENSMUSP00000141338.2"/>
    <property type="gene ID" value="ENSMUSG00000051323.17"/>
</dbReference>
<reference evidence="1" key="4">
    <citation type="submission" date="2025-09" db="UniProtKB">
        <authorList>
            <consortium name="Ensembl"/>
        </authorList>
    </citation>
    <scope>IDENTIFICATION</scope>
    <source>
        <strain evidence="1">C57BL/6J</strain>
    </source>
</reference>
<sequence length="7" mass="856">RLKDIVL</sequence>
<evidence type="ECO:0000313" key="3">
    <source>
        <dbReference type="Proteomes" id="UP000000589"/>
    </source>
</evidence>
<dbReference type="AGR" id="MGI:2685563"/>
<dbReference type="Proteomes" id="UP000000589">
    <property type="component" value="Chromosome X"/>
</dbReference>
<feature type="non-terminal residue" evidence="1">
    <location>
        <position position="1"/>
    </location>
</feature>
<dbReference type="Antibodypedia" id="429">
    <property type="antibodies" value="41 antibodies from 15 providers"/>
</dbReference>
<protein>
    <submittedName>
        <fullName evidence="1">Protocadherin 19</fullName>
    </submittedName>
</protein>